<accession>A0ACB8RPX5</accession>
<keyword evidence="2" id="KW-1185">Reference proteome</keyword>
<name>A0ACB8RPX5_9AGAM</name>
<evidence type="ECO:0000313" key="2">
    <source>
        <dbReference type="Proteomes" id="UP000814033"/>
    </source>
</evidence>
<protein>
    <submittedName>
        <fullName evidence="1">Uncharacterized protein</fullName>
    </submittedName>
</protein>
<evidence type="ECO:0000313" key="1">
    <source>
        <dbReference type="EMBL" id="KAI0046314.1"/>
    </source>
</evidence>
<dbReference type="EMBL" id="MU275928">
    <property type="protein sequence ID" value="KAI0046314.1"/>
    <property type="molecule type" value="Genomic_DNA"/>
</dbReference>
<organism evidence="1 2">
    <name type="scientific">Auriscalpium vulgare</name>
    <dbReference type="NCBI Taxonomy" id="40419"/>
    <lineage>
        <taxon>Eukaryota</taxon>
        <taxon>Fungi</taxon>
        <taxon>Dikarya</taxon>
        <taxon>Basidiomycota</taxon>
        <taxon>Agaricomycotina</taxon>
        <taxon>Agaricomycetes</taxon>
        <taxon>Russulales</taxon>
        <taxon>Auriscalpiaceae</taxon>
        <taxon>Auriscalpium</taxon>
    </lineage>
</organism>
<gene>
    <name evidence="1" type="ORF">FA95DRAFT_1542636</name>
</gene>
<proteinExistence type="predicted"/>
<dbReference type="Proteomes" id="UP000814033">
    <property type="component" value="Unassembled WGS sequence"/>
</dbReference>
<reference evidence="1" key="1">
    <citation type="submission" date="2021-02" db="EMBL/GenBank/DDBJ databases">
        <authorList>
            <consortium name="DOE Joint Genome Institute"/>
            <person name="Ahrendt S."/>
            <person name="Looney B.P."/>
            <person name="Miyauchi S."/>
            <person name="Morin E."/>
            <person name="Drula E."/>
            <person name="Courty P.E."/>
            <person name="Chicoki N."/>
            <person name="Fauchery L."/>
            <person name="Kohler A."/>
            <person name="Kuo A."/>
            <person name="Labutti K."/>
            <person name="Pangilinan J."/>
            <person name="Lipzen A."/>
            <person name="Riley R."/>
            <person name="Andreopoulos W."/>
            <person name="He G."/>
            <person name="Johnson J."/>
            <person name="Barry K.W."/>
            <person name="Grigoriev I.V."/>
            <person name="Nagy L."/>
            <person name="Hibbett D."/>
            <person name="Henrissat B."/>
            <person name="Matheny P.B."/>
            <person name="Labbe J."/>
            <person name="Martin F."/>
        </authorList>
    </citation>
    <scope>NUCLEOTIDE SEQUENCE</scope>
    <source>
        <strain evidence="1">FP105234-sp</strain>
    </source>
</reference>
<comment type="caution">
    <text evidence="1">The sequence shown here is derived from an EMBL/GenBank/DDBJ whole genome shotgun (WGS) entry which is preliminary data.</text>
</comment>
<reference evidence="1" key="2">
    <citation type="journal article" date="2022" name="New Phytol.">
        <title>Evolutionary transition to the ectomycorrhizal habit in the genomes of a hyperdiverse lineage of mushroom-forming fungi.</title>
        <authorList>
            <person name="Looney B."/>
            <person name="Miyauchi S."/>
            <person name="Morin E."/>
            <person name="Drula E."/>
            <person name="Courty P.E."/>
            <person name="Kohler A."/>
            <person name="Kuo A."/>
            <person name="LaButti K."/>
            <person name="Pangilinan J."/>
            <person name="Lipzen A."/>
            <person name="Riley R."/>
            <person name="Andreopoulos W."/>
            <person name="He G."/>
            <person name="Johnson J."/>
            <person name="Nolan M."/>
            <person name="Tritt A."/>
            <person name="Barry K.W."/>
            <person name="Grigoriev I.V."/>
            <person name="Nagy L.G."/>
            <person name="Hibbett D."/>
            <person name="Henrissat B."/>
            <person name="Matheny P.B."/>
            <person name="Labbe J."/>
            <person name="Martin F.M."/>
        </authorList>
    </citation>
    <scope>NUCLEOTIDE SEQUENCE</scope>
    <source>
        <strain evidence="1">FP105234-sp</strain>
    </source>
</reference>
<sequence length="817" mass="90650">MSAAQKTLIDELRRKIRALQMKVSRAPKARQKAVQKAIKKALDQAKSAKLTRSGAYTPQARALARTLVKNGCARASVAAMISQVAKTFGVSVDRFMSRRSVSRSVVEGGVAAKMQLGYEINQAESITLSGDGTSHRHTNFEARHIAVTVGSYTDSSAAPSHKLRLLGVDSAVDHSSDTQMQGWKDKVLDMTSTFSESPLAKRLDSQLRPDDFARKVTGMSGDHAFDQKKTHRGINAWKEEAVKVGIGESMLKETFDGMRPILAEALWEKIAAAGGILAWEALPSHEQALRDTEMMRSVARRIGTEAFDRLPEAEQQTLTKMIWAGCCMHKDLNSVRGGDKAMQNAWEVLGLERPVLLANKDNAATLELGGRGNNPTAAEQRAAAISSRGGIKAVSLAGAIFNHKDDKKGQQNTHRFYMQEHLGGNARTFPDVSNTRFGTYCKGAEELVIHLKIYISFLELVRDKKEKRAFNHMESNLYKALHDAATLTELVVLALYGQAIAEPYSRTVRGSKGTEQKNALDLGPFHHELRAHIQNLIDNPHLLLDPTAAGETGSLDGEEWSTPKLFVAIQELSPRLPHLEPILVAFLEGTLTTWERFSSEFAPGGLIDQATASERELAWMPATNDHNEGILGAYRVFARQKPAATLHNFNAQAMYHQNGTEDFMQALLTDEDYEYIRRQARKIDSSGLEATRRQAQVEFDQRLVDAKHKKDAAREKKAAENQERLSKVQVVIDPKALDQMKVPELKEQLECLRQWDKEIPLKSHLKNKAEVREALASAVDRYISRHIERVTAEGEDIEPSDEAVPADMASDLDSDDD</sequence>